<proteinExistence type="predicted"/>
<feature type="domain" description="TniQ" evidence="1">
    <location>
        <begin position="11"/>
        <end position="150"/>
    </location>
</feature>
<evidence type="ECO:0000313" key="3">
    <source>
        <dbReference type="Proteomes" id="UP000236268"/>
    </source>
</evidence>
<keyword evidence="2" id="KW-0614">Plasmid</keyword>
<gene>
    <name evidence="2" type="ORF">C1S70_24785</name>
</gene>
<organism evidence="2 3">
    <name type="scientific">Azospirillum argentinense</name>
    <dbReference type="NCBI Taxonomy" id="2970906"/>
    <lineage>
        <taxon>Bacteria</taxon>
        <taxon>Pseudomonadati</taxon>
        <taxon>Pseudomonadota</taxon>
        <taxon>Alphaproteobacteria</taxon>
        <taxon>Rhodospirillales</taxon>
        <taxon>Azospirillaceae</taxon>
        <taxon>Azospirillum</taxon>
    </lineage>
</organism>
<geneLocation type="plasmid" evidence="2">
    <name>p20unnamed</name>
</geneLocation>
<sequence>MLPIANDFWPGRPALLEGESFSSWFARVAAANGLRPAELYRILQPGGDRNPRDLDRYSDIHLLGMMSERTGMSAAALEQSTFARWVGMAFERDDGLVKLDWLPPAGREKAKRCFGQQLCPLCLAEDAVPYLRLEWRLSFITVCPKHQRLLLDRCPACNEPFSVLRQDRHGGIFCWSCGADARGFVGDAPPVDPVPVQDDLLNTLSQGWRGLGSYGPVYSFTALRILAIITRLIAGGRHAYALREWIANREPRFALPPENLPRVRDGALLTSRARSVLVGMAHYLLEDWPHRFVAASQYVGMSSRDVRKRVDGAYPFAYADAVEWNLTEPLIGSTRDEVLAAKEVLRKRGHSATYQKLKDLRGGKSRTMGELADPASEGAAWGQGRYWKLDGVSAEVKEAARLAAHRSGESVAVWLDRLVRKELNMPSTRVF</sequence>
<evidence type="ECO:0000259" key="1">
    <source>
        <dbReference type="Pfam" id="PF06527"/>
    </source>
</evidence>
<dbReference type="Proteomes" id="UP000236268">
    <property type="component" value="Unassembled WGS sequence"/>
</dbReference>
<dbReference type="AlphaFoldDB" id="A0A2K1FUM8"/>
<reference evidence="2 3" key="1">
    <citation type="submission" date="2018-01" db="EMBL/GenBank/DDBJ databases">
        <title>Whole genome sequence of Azospirillum brasilense REC3 isolated from strawberry roots.</title>
        <authorList>
            <person name="Fontana C.A."/>
            <person name="Salazar S.M."/>
            <person name="Bassi D."/>
            <person name="Puglisi E."/>
            <person name="Lovaisa N.C."/>
            <person name="Toffoli L.M."/>
            <person name="Pedraza R."/>
            <person name="Cocconcelli P.S."/>
        </authorList>
    </citation>
    <scope>NUCLEOTIDE SEQUENCE [LARGE SCALE GENOMIC DNA]</scope>
    <source>
        <strain evidence="2 3">REC3</strain>
        <plasmid evidence="2">p20unnamed</plasmid>
    </source>
</reference>
<dbReference type="Pfam" id="PF06527">
    <property type="entry name" value="TniQ"/>
    <property type="match status" value="1"/>
</dbReference>
<protein>
    <recommendedName>
        <fullName evidence="1">TniQ domain-containing protein</fullName>
    </recommendedName>
</protein>
<evidence type="ECO:0000313" key="2">
    <source>
        <dbReference type="EMBL" id="PNQ96224.1"/>
    </source>
</evidence>
<name>A0A2K1FUM8_9PROT</name>
<dbReference type="CDD" id="cd00065">
    <property type="entry name" value="FYVE_like_SF"/>
    <property type="match status" value="1"/>
</dbReference>
<dbReference type="EMBL" id="POWG01000034">
    <property type="protein sequence ID" value="PNQ96224.1"/>
    <property type="molecule type" value="Genomic_DNA"/>
</dbReference>
<accession>A0A2K1FUM8</accession>
<dbReference type="RefSeq" id="WP_103041066.1">
    <property type="nucleotide sequence ID" value="NZ_POWG01000034.1"/>
</dbReference>
<comment type="caution">
    <text evidence="2">The sequence shown here is derived from an EMBL/GenBank/DDBJ whole genome shotgun (WGS) entry which is preliminary data.</text>
</comment>
<dbReference type="InterPro" id="IPR009492">
    <property type="entry name" value="TniQ"/>
</dbReference>